<dbReference type="SUPFAM" id="SSF53098">
    <property type="entry name" value="Ribonuclease H-like"/>
    <property type="match status" value="1"/>
</dbReference>
<reference evidence="3" key="1">
    <citation type="submission" date="2016-10" db="EMBL/GenBank/DDBJ databases">
        <authorList>
            <person name="Varghese N."/>
            <person name="Submissions S."/>
        </authorList>
    </citation>
    <scope>NUCLEOTIDE SEQUENCE [LARGE SCALE GENOMIC DNA]</scope>
    <source>
        <strain evidence="3">KPR-1</strain>
    </source>
</reference>
<dbReference type="PANTHER" id="PTHR46387:SF2">
    <property type="entry name" value="RIBONUCLEASE HI"/>
    <property type="match status" value="1"/>
</dbReference>
<dbReference type="PANTHER" id="PTHR46387">
    <property type="entry name" value="POLYNUCLEOTIDYL TRANSFERASE, RIBONUCLEASE H-LIKE SUPERFAMILY PROTEIN"/>
    <property type="match status" value="1"/>
</dbReference>
<dbReference type="OrthoDB" id="7845843at2"/>
<dbReference type="PROSITE" id="PS50879">
    <property type="entry name" value="RNASE_H_1"/>
    <property type="match status" value="1"/>
</dbReference>
<sequence>MSWVIHTDGGSRGNPGPAALGFVILRDGVERLAYGEFLGTATNNVAEYTAVLRALQRFSELAAPGDRVEVRADSKLVVEQLSGRWKIKHADMRDLALKVKRAYDPDLVTYTWVAREHNARADEMANKSMDQRGTVESGIEAHEVTEPAAPPNGRVRVVVVAAPMTDQTLTMVDRLKIGADARFLPVRIAHRSDAPSQDGAIRLARHLRSLGAEVQIEESRETLTQAAHSTGTVVLVASDAGAILQPLSGSRFSIAPAPGSVSVIDSDDGALTVRALGVFL</sequence>
<gene>
    <name evidence="2" type="ORF">SAMN02910418_00336</name>
</gene>
<dbReference type="GO" id="GO:0003676">
    <property type="term" value="F:nucleic acid binding"/>
    <property type="evidence" value="ECO:0007669"/>
    <property type="project" value="InterPro"/>
</dbReference>
<dbReference type="EMBL" id="FNQV01000002">
    <property type="protein sequence ID" value="SDZ83452.1"/>
    <property type="molecule type" value="Genomic_DNA"/>
</dbReference>
<dbReference type="InterPro" id="IPR012337">
    <property type="entry name" value="RNaseH-like_sf"/>
</dbReference>
<dbReference type="RefSeq" id="WP_092561367.1">
    <property type="nucleotide sequence ID" value="NZ_FNQV01000002.1"/>
</dbReference>
<evidence type="ECO:0000313" key="3">
    <source>
        <dbReference type="Proteomes" id="UP000199288"/>
    </source>
</evidence>
<keyword evidence="3" id="KW-1185">Reference proteome</keyword>
<feature type="domain" description="RNase H type-1" evidence="1">
    <location>
        <begin position="1"/>
        <end position="130"/>
    </location>
</feature>
<organism evidence="2 3">
    <name type="scientific">Bowdeniella nasicola</name>
    <dbReference type="NCBI Taxonomy" id="208480"/>
    <lineage>
        <taxon>Bacteria</taxon>
        <taxon>Bacillati</taxon>
        <taxon>Actinomycetota</taxon>
        <taxon>Actinomycetes</taxon>
        <taxon>Actinomycetales</taxon>
        <taxon>Actinomycetaceae</taxon>
        <taxon>Bowdeniella</taxon>
    </lineage>
</organism>
<dbReference type="InterPro" id="IPR036397">
    <property type="entry name" value="RNaseH_sf"/>
</dbReference>
<dbReference type="Proteomes" id="UP000199288">
    <property type="component" value="Unassembled WGS sequence"/>
</dbReference>
<dbReference type="Gene3D" id="3.30.420.10">
    <property type="entry name" value="Ribonuclease H-like superfamily/Ribonuclease H"/>
    <property type="match status" value="1"/>
</dbReference>
<protein>
    <submittedName>
        <fullName evidence="2">Ribonuclease HI</fullName>
    </submittedName>
</protein>
<evidence type="ECO:0000313" key="2">
    <source>
        <dbReference type="EMBL" id="SDZ83452.1"/>
    </source>
</evidence>
<evidence type="ECO:0000259" key="1">
    <source>
        <dbReference type="PROSITE" id="PS50879"/>
    </source>
</evidence>
<proteinExistence type="predicted"/>
<dbReference type="CDD" id="cd09279">
    <property type="entry name" value="RNase_HI_like"/>
    <property type="match status" value="1"/>
</dbReference>
<name>A0A1H3WAT8_9ACTO</name>
<dbReference type="GO" id="GO:0004523">
    <property type="term" value="F:RNA-DNA hybrid ribonuclease activity"/>
    <property type="evidence" value="ECO:0007669"/>
    <property type="project" value="InterPro"/>
</dbReference>
<dbReference type="InterPro" id="IPR002156">
    <property type="entry name" value="RNaseH_domain"/>
</dbReference>
<accession>A0A1H3WAT8</accession>
<dbReference type="AlphaFoldDB" id="A0A1H3WAT8"/>
<dbReference type="Pfam" id="PF13456">
    <property type="entry name" value="RVT_3"/>
    <property type="match status" value="1"/>
</dbReference>